<reference evidence="8" key="1">
    <citation type="journal article" date="2019" name="Int. J. Syst. Evol. Microbiol.">
        <title>The Global Catalogue of Microorganisms (GCM) 10K type strain sequencing project: providing services to taxonomists for standard genome sequencing and annotation.</title>
        <authorList>
            <consortium name="The Broad Institute Genomics Platform"/>
            <consortium name="The Broad Institute Genome Sequencing Center for Infectious Disease"/>
            <person name="Wu L."/>
            <person name="Ma J."/>
        </authorList>
    </citation>
    <scope>NUCLEOTIDE SEQUENCE [LARGE SCALE GENOMIC DNA]</scope>
    <source>
        <strain evidence="8">JCM 16702</strain>
    </source>
</reference>
<dbReference type="InterPro" id="IPR000064">
    <property type="entry name" value="NLP_P60_dom"/>
</dbReference>
<protein>
    <submittedName>
        <fullName evidence="7">NlpC/P60 family protein</fullName>
    </submittedName>
</protein>
<keyword evidence="5" id="KW-0175">Coiled coil</keyword>
<evidence type="ECO:0000256" key="3">
    <source>
        <dbReference type="ARBA" id="ARBA00022801"/>
    </source>
</evidence>
<name>A0ABP7VZA9_9ACTN</name>
<evidence type="ECO:0000256" key="5">
    <source>
        <dbReference type="SAM" id="Coils"/>
    </source>
</evidence>
<keyword evidence="8" id="KW-1185">Reference proteome</keyword>
<dbReference type="EMBL" id="BAAAZG010000025">
    <property type="protein sequence ID" value="GAA4077719.1"/>
    <property type="molecule type" value="Genomic_DNA"/>
</dbReference>
<evidence type="ECO:0000313" key="8">
    <source>
        <dbReference type="Proteomes" id="UP001500683"/>
    </source>
</evidence>
<dbReference type="Proteomes" id="UP001500683">
    <property type="component" value="Unassembled WGS sequence"/>
</dbReference>
<accession>A0ABP7VZA9</accession>
<proteinExistence type="inferred from homology"/>
<evidence type="ECO:0000313" key="7">
    <source>
        <dbReference type="EMBL" id="GAA4077719.1"/>
    </source>
</evidence>
<keyword evidence="2" id="KW-0645">Protease</keyword>
<evidence type="ECO:0000259" key="6">
    <source>
        <dbReference type="PROSITE" id="PS51935"/>
    </source>
</evidence>
<comment type="similarity">
    <text evidence="1">Belongs to the peptidase C40 family.</text>
</comment>
<dbReference type="SUPFAM" id="SSF54001">
    <property type="entry name" value="Cysteine proteinases"/>
    <property type="match status" value="1"/>
</dbReference>
<evidence type="ECO:0000256" key="4">
    <source>
        <dbReference type="ARBA" id="ARBA00022807"/>
    </source>
</evidence>
<sequence length="439" mass="47240">MGLCEKSSRQVITVGGTVFLGTRTGQRPSARRWSAAKRLVSLGGIAVFTVTGVPPVPGFEASPGAAATTPGPAMADPVPDARDVDQARRRAEERADEVARTKVRFAQATGELDRLAAAAALAVERYNGEQVKLARAAAAYRDALTRLAEAERRHSQVRSNLAAFAAEAYQANTGYNAWPSVVAGGDGPQGFMDRAGLLEVLARRRTGLLQALEAARNVAGVFRAQAQSALAEQNAATRRAMRARQMAEQAVQRQQEAVREIGAEKRRLERELGIARERADDLARQRRQAVASANATRVDLEGSHAQGSAVVRAALRWLGTPYSWGGGTVRGPSYGIAHGSRIHGFDCSGLAMYAWAKAGVQLDHWTGTQWTSGPHIPLNRLRPGDLVFYAYNTADPDTIHHVGLFIGKGRMVEAPYTGGRVRISSIWRPGLIGATRPDR</sequence>
<evidence type="ECO:0000256" key="2">
    <source>
        <dbReference type="ARBA" id="ARBA00022670"/>
    </source>
</evidence>
<dbReference type="InterPro" id="IPR038765">
    <property type="entry name" value="Papain-like_cys_pep_sf"/>
</dbReference>
<dbReference type="Pfam" id="PF00877">
    <property type="entry name" value="NLPC_P60"/>
    <property type="match status" value="1"/>
</dbReference>
<gene>
    <name evidence="7" type="ORF">GCM10022214_39400</name>
</gene>
<organism evidence="7 8">
    <name type="scientific">Actinomadura miaoliensis</name>
    <dbReference type="NCBI Taxonomy" id="430685"/>
    <lineage>
        <taxon>Bacteria</taxon>
        <taxon>Bacillati</taxon>
        <taxon>Actinomycetota</taxon>
        <taxon>Actinomycetes</taxon>
        <taxon>Streptosporangiales</taxon>
        <taxon>Thermomonosporaceae</taxon>
        <taxon>Actinomadura</taxon>
    </lineage>
</organism>
<dbReference type="PANTHER" id="PTHR47359:SF3">
    <property type="entry name" value="NLP_P60 DOMAIN-CONTAINING PROTEIN-RELATED"/>
    <property type="match status" value="1"/>
</dbReference>
<dbReference type="InterPro" id="IPR051794">
    <property type="entry name" value="PG_Endopeptidase_C40"/>
</dbReference>
<evidence type="ECO:0000256" key="1">
    <source>
        <dbReference type="ARBA" id="ARBA00007074"/>
    </source>
</evidence>
<dbReference type="PROSITE" id="PS51935">
    <property type="entry name" value="NLPC_P60"/>
    <property type="match status" value="1"/>
</dbReference>
<feature type="coiled-coil region" evidence="5">
    <location>
        <begin position="133"/>
        <end position="167"/>
    </location>
</feature>
<dbReference type="PANTHER" id="PTHR47359">
    <property type="entry name" value="PEPTIDOGLYCAN DL-ENDOPEPTIDASE CWLO"/>
    <property type="match status" value="1"/>
</dbReference>
<keyword evidence="4" id="KW-0788">Thiol protease</keyword>
<feature type="domain" description="NlpC/P60" evidence="6">
    <location>
        <begin position="304"/>
        <end position="439"/>
    </location>
</feature>
<comment type="caution">
    <text evidence="7">The sequence shown here is derived from an EMBL/GenBank/DDBJ whole genome shotgun (WGS) entry which is preliminary data.</text>
</comment>
<keyword evidence="3" id="KW-0378">Hydrolase</keyword>
<feature type="coiled-coil region" evidence="5">
    <location>
        <begin position="244"/>
        <end position="285"/>
    </location>
</feature>
<dbReference type="Gene3D" id="3.90.1720.10">
    <property type="entry name" value="endopeptidase domain like (from Nostoc punctiforme)"/>
    <property type="match status" value="1"/>
</dbReference>